<evidence type="ECO:0000313" key="2">
    <source>
        <dbReference type="EMBL" id="MTF38268.1"/>
    </source>
</evidence>
<dbReference type="EMBL" id="WMIA01000004">
    <property type="protein sequence ID" value="MTF38268.1"/>
    <property type="molecule type" value="Genomic_DNA"/>
</dbReference>
<protein>
    <submittedName>
        <fullName evidence="2">Prepilin-type N-terminal cleavage/methylation domain-containing protein</fullName>
    </submittedName>
</protein>
<dbReference type="SUPFAM" id="SSF54523">
    <property type="entry name" value="Pili subunits"/>
    <property type="match status" value="1"/>
</dbReference>
<reference evidence="2 3" key="1">
    <citation type="submission" date="2019-11" db="EMBL/GenBank/DDBJ databases">
        <title>Isolation of a new High Light Tolerant Cyanobacteria.</title>
        <authorList>
            <person name="Dobson Z."/>
            <person name="Vaughn N."/>
            <person name="Vaughn M."/>
            <person name="Fromme P."/>
            <person name="Mazor Y."/>
        </authorList>
    </citation>
    <scope>NUCLEOTIDE SEQUENCE [LARGE SCALE GENOMIC DNA]</scope>
    <source>
        <strain evidence="2 3">0216</strain>
    </source>
</reference>
<dbReference type="NCBIfam" id="TIGR02532">
    <property type="entry name" value="IV_pilin_GFxxxE"/>
    <property type="match status" value="1"/>
</dbReference>
<dbReference type="InterPro" id="IPR012902">
    <property type="entry name" value="N_methyl_site"/>
</dbReference>
<dbReference type="RefSeq" id="WP_155083184.1">
    <property type="nucleotide sequence ID" value="NZ_WMIA01000004.1"/>
</dbReference>
<name>A0A844GU01_9CHRO</name>
<dbReference type="Pfam" id="PF07963">
    <property type="entry name" value="N_methyl"/>
    <property type="match status" value="1"/>
</dbReference>
<accession>A0A844GU01</accession>
<gene>
    <name evidence="2" type="ORF">GGC33_04950</name>
</gene>
<dbReference type="InterPro" id="IPR045584">
    <property type="entry name" value="Pilin-like"/>
</dbReference>
<dbReference type="Proteomes" id="UP000437131">
    <property type="component" value="Unassembled WGS sequence"/>
</dbReference>
<dbReference type="Gene3D" id="3.30.700.10">
    <property type="entry name" value="Glycoprotein, Type 4 Pilin"/>
    <property type="match status" value="1"/>
</dbReference>
<feature type="transmembrane region" description="Helical" evidence="1">
    <location>
        <begin position="20"/>
        <end position="44"/>
    </location>
</feature>
<organism evidence="2 3">
    <name type="scientific">Cyanobacterium aponinum 0216</name>
    <dbReference type="NCBI Taxonomy" id="2676140"/>
    <lineage>
        <taxon>Bacteria</taxon>
        <taxon>Bacillati</taxon>
        <taxon>Cyanobacteriota</taxon>
        <taxon>Cyanophyceae</taxon>
        <taxon>Oscillatoriophycideae</taxon>
        <taxon>Chroococcales</taxon>
        <taxon>Geminocystaceae</taxon>
        <taxon>Cyanobacterium</taxon>
    </lineage>
</organism>
<comment type="caution">
    <text evidence="2">The sequence shown here is derived from an EMBL/GenBank/DDBJ whole genome shotgun (WGS) entry which is preliminary data.</text>
</comment>
<keyword evidence="1" id="KW-0812">Transmembrane</keyword>
<keyword evidence="1" id="KW-1133">Transmembrane helix</keyword>
<proteinExistence type="predicted"/>
<evidence type="ECO:0000313" key="3">
    <source>
        <dbReference type="Proteomes" id="UP000437131"/>
    </source>
</evidence>
<evidence type="ECO:0000256" key="1">
    <source>
        <dbReference type="SAM" id="Phobius"/>
    </source>
</evidence>
<dbReference type="PROSITE" id="PS00409">
    <property type="entry name" value="PROKAR_NTER_METHYL"/>
    <property type="match status" value="1"/>
</dbReference>
<dbReference type="AlphaFoldDB" id="A0A844GU01"/>
<sequence length="180" mass="19251">MRHLVVVNLLLNKSNQEKGVTLLEVVLVSVIVGIMAAMSVPNLLEEQRQQKVNEAFGKVRGALVEAQTNANRQSTDCTVELTKSGASGNPAGCVLEPFSVDTDIVSITKTDFSTTPTDITFSFTGTTGNADTLWIARKDFGGNVIESSAKCIVISTLGMIRTGINEGGNCVNVENKRYTP</sequence>
<keyword evidence="1" id="KW-0472">Membrane</keyword>